<dbReference type="GO" id="GO:0015288">
    <property type="term" value="F:porin activity"/>
    <property type="evidence" value="ECO:0007669"/>
    <property type="project" value="UniProtKB-KW"/>
</dbReference>
<protein>
    <recommendedName>
        <fullName evidence="13">Maltoporin</fullName>
    </recommendedName>
</protein>
<dbReference type="SUPFAM" id="SSF56935">
    <property type="entry name" value="Porins"/>
    <property type="match status" value="1"/>
</dbReference>
<reference evidence="12" key="1">
    <citation type="submission" date="2017-05" db="EMBL/GenBank/DDBJ databases">
        <authorList>
            <person name="Sharma S."/>
            <person name="Sidhu C."/>
            <person name="Pinnaka A.K."/>
        </authorList>
    </citation>
    <scope>NUCLEOTIDE SEQUENCE [LARGE SCALE GENOMIC DNA]</scope>
    <source>
        <strain evidence="12">AK93</strain>
    </source>
</reference>
<dbReference type="Proteomes" id="UP000256763">
    <property type="component" value="Unassembled WGS sequence"/>
</dbReference>
<gene>
    <name evidence="11" type="ORF">CAL65_19650</name>
</gene>
<keyword evidence="9" id="KW-0998">Cell outer membrane</keyword>
<keyword evidence="7" id="KW-0626">Porin</keyword>
<dbReference type="InterPro" id="IPR036998">
    <property type="entry name" value="Porin_LamB_sf"/>
</dbReference>
<evidence type="ECO:0000256" key="10">
    <source>
        <dbReference type="SAM" id="SignalP"/>
    </source>
</evidence>
<keyword evidence="12" id="KW-1185">Reference proteome</keyword>
<feature type="signal peptide" evidence="10">
    <location>
        <begin position="1"/>
        <end position="26"/>
    </location>
</feature>
<comment type="similarity">
    <text evidence="2">Belongs to the porin LamB (TC 1.B.3) family.</text>
</comment>
<evidence type="ECO:0000313" key="12">
    <source>
        <dbReference type="Proteomes" id="UP000256763"/>
    </source>
</evidence>
<dbReference type="Gene3D" id="2.40.170.10">
    <property type="entry name" value="Porin, LamB type"/>
    <property type="match status" value="1"/>
</dbReference>
<dbReference type="GO" id="GO:0006811">
    <property type="term" value="P:monoatomic ion transport"/>
    <property type="evidence" value="ECO:0007669"/>
    <property type="project" value="UniProtKB-KW"/>
</dbReference>
<comment type="subcellular location">
    <subcellularLocation>
        <location evidence="1">Cell outer membrane</location>
        <topology evidence="1">Multi-pass membrane protein</topology>
    </subcellularLocation>
</comment>
<evidence type="ECO:0008006" key="13">
    <source>
        <dbReference type="Google" id="ProtNLM"/>
    </source>
</evidence>
<keyword evidence="10" id="KW-0732">Signal</keyword>
<proteinExistence type="inferred from homology"/>
<dbReference type="GO" id="GO:0015774">
    <property type="term" value="P:polysaccharide transport"/>
    <property type="evidence" value="ECO:0007669"/>
    <property type="project" value="TreeGrafter"/>
</dbReference>
<dbReference type="EMBL" id="NFZW01000029">
    <property type="protein sequence ID" value="RFA32408.1"/>
    <property type="molecule type" value="Genomic_DNA"/>
</dbReference>
<keyword evidence="3" id="KW-0813">Transport</keyword>
<evidence type="ECO:0000256" key="4">
    <source>
        <dbReference type="ARBA" id="ARBA00022452"/>
    </source>
</evidence>
<keyword evidence="5" id="KW-0812">Transmembrane</keyword>
<evidence type="ECO:0000256" key="7">
    <source>
        <dbReference type="ARBA" id="ARBA00023114"/>
    </source>
</evidence>
<dbReference type="GO" id="GO:0015144">
    <property type="term" value="F:carbohydrate transmembrane transporter activity"/>
    <property type="evidence" value="ECO:0007669"/>
    <property type="project" value="TreeGrafter"/>
</dbReference>
<dbReference type="PANTHER" id="PTHR38762">
    <property type="entry name" value="CRYPTIC OUTER MEMBRANE PORIN BGLH-RELATED"/>
    <property type="match status" value="1"/>
</dbReference>
<evidence type="ECO:0000256" key="1">
    <source>
        <dbReference type="ARBA" id="ARBA00004571"/>
    </source>
</evidence>
<accession>A0A3E0WI09</accession>
<evidence type="ECO:0000256" key="3">
    <source>
        <dbReference type="ARBA" id="ARBA00022448"/>
    </source>
</evidence>
<dbReference type="InterPro" id="IPR050286">
    <property type="entry name" value="G_neg_Bact_CarbUptk_Porin"/>
</dbReference>
<dbReference type="GO" id="GO:0009279">
    <property type="term" value="C:cell outer membrane"/>
    <property type="evidence" value="ECO:0007669"/>
    <property type="project" value="UniProtKB-SubCell"/>
</dbReference>
<dbReference type="CDD" id="cd01346">
    <property type="entry name" value="Maltoporin-like"/>
    <property type="match status" value="1"/>
</dbReference>
<evidence type="ECO:0000256" key="8">
    <source>
        <dbReference type="ARBA" id="ARBA00023136"/>
    </source>
</evidence>
<evidence type="ECO:0000256" key="6">
    <source>
        <dbReference type="ARBA" id="ARBA00023065"/>
    </source>
</evidence>
<dbReference type="GO" id="GO:0046930">
    <property type="term" value="C:pore complex"/>
    <property type="evidence" value="ECO:0007669"/>
    <property type="project" value="UniProtKB-KW"/>
</dbReference>
<dbReference type="AlphaFoldDB" id="A0A3E0WI09"/>
<keyword evidence="8" id="KW-0472">Membrane</keyword>
<sequence>MTVIRKGLLPAAVAASAALFSQSAFAVDFFGYFRAGVGATAGGGDQVCFQAPGAAAKYRLGNECENYGEIGFGTNMYEGEGGEYFRLATRFALSTERAQDWESLGDDWANRELYAEAGNLFGGVLSDARFWVGKRFYQRHDLHINDFYYWDNSGPGGGVENIDVGFGRLSYAYRQNRFDDDLVFAAHDLRLAGISVNPGGELEVGLNYGTALEDRDGFGGDDGWAVTLQHFQGGVLGGFNKLAVQYGVGPYGGGSLAYPDPDATDDVEFFRIVEQLQFQLSDNWSGMVAAIYEDQRDVQRWYSVGARPVYHLNEYVDLMVEVGYDRVDPDDGSAGDLTKVTFAAALSPGMNFWARPSLRAFVTYASWSDEFRGRIGVDTPVENDRDAVTFGLQTEVWW</sequence>
<keyword evidence="6" id="KW-0406">Ion transport</keyword>
<keyword evidence="4" id="KW-1134">Transmembrane beta strand</keyword>
<organism evidence="11 12">
    <name type="scientific">Alkalilimnicola ehrlichii</name>
    <dbReference type="NCBI Taxonomy" id="351052"/>
    <lineage>
        <taxon>Bacteria</taxon>
        <taxon>Pseudomonadati</taxon>
        <taxon>Pseudomonadota</taxon>
        <taxon>Gammaproteobacteria</taxon>
        <taxon>Chromatiales</taxon>
        <taxon>Ectothiorhodospiraceae</taxon>
        <taxon>Alkalilimnicola</taxon>
    </lineage>
</organism>
<dbReference type="RefSeq" id="WP_116348444.1">
    <property type="nucleotide sequence ID" value="NZ_NFZW01000029.1"/>
</dbReference>
<evidence type="ECO:0000256" key="9">
    <source>
        <dbReference type="ARBA" id="ARBA00023237"/>
    </source>
</evidence>
<dbReference type="InterPro" id="IPR003192">
    <property type="entry name" value="Porin_LamB"/>
</dbReference>
<evidence type="ECO:0000313" key="11">
    <source>
        <dbReference type="EMBL" id="RFA32408.1"/>
    </source>
</evidence>
<comment type="caution">
    <text evidence="11">The sequence shown here is derived from an EMBL/GenBank/DDBJ whole genome shotgun (WGS) entry which is preliminary data.</text>
</comment>
<feature type="chain" id="PRO_5017715499" description="Maltoporin" evidence="10">
    <location>
        <begin position="27"/>
        <end position="398"/>
    </location>
</feature>
<dbReference type="Pfam" id="PF02264">
    <property type="entry name" value="LamB"/>
    <property type="match status" value="1"/>
</dbReference>
<evidence type="ECO:0000256" key="5">
    <source>
        <dbReference type="ARBA" id="ARBA00022692"/>
    </source>
</evidence>
<evidence type="ECO:0000256" key="2">
    <source>
        <dbReference type="ARBA" id="ARBA00007055"/>
    </source>
</evidence>
<name>A0A3E0WI09_9GAMM</name>
<dbReference type="PANTHER" id="PTHR38762:SF1">
    <property type="entry name" value="CRYPTIC OUTER MEMBRANE PORIN BGLH-RELATED"/>
    <property type="match status" value="1"/>
</dbReference>